<dbReference type="SUPFAM" id="SSF53448">
    <property type="entry name" value="Nucleotide-diphospho-sugar transferases"/>
    <property type="match status" value="1"/>
</dbReference>
<evidence type="ECO:0000313" key="2">
    <source>
        <dbReference type="EMBL" id="EKT4439459.1"/>
    </source>
</evidence>
<name>A0AAI9C7L9_STEMA</name>
<dbReference type="Pfam" id="PF04488">
    <property type="entry name" value="Gly_transf_sug"/>
    <property type="match status" value="1"/>
</dbReference>
<dbReference type="Gene3D" id="3.90.550.20">
    <property type="match status" value="1"/>
</dbReference>
<dbReference type="EMBL" id="ABLOMU010000001">
    <property type="protein sequence ID" value="EKT4439459.1"/>
    <property type="molecule type" value="Genomic_DNA"/>
</dbReference>
<evidence type="ECO:0008006" key="4">
    <source>
        <dbReference type="Google" id="ProtNLM"/>
    </source>
</evidence>
<keyword evidence="1" id="KW-0808">Transferase</keyword>
<organism evidence="2 3">
    <name type="scientific">Stenotrophomonas maltophilia</name>
    <name type="common">Pseudomonas maltophilia</name>
    <name type="synonym">Xanthomonas maltophilia</name>
    <dbReference type="NCBI Taxonomy" id="40324"/>
    <lineage>
        <taxon>Bacteria</taxon>
        <taxon>Pseudomonadati</taxon>
        <taxon>Pseudomonadota</taxon>
        <taxon>Gammaproteobacteria</taxon>
        <taxon>Lysobacterales</taxon>
        <taxon>Lysobacteraceae</taxon>
        <taxon>Stenotrophomonas</taxon>
        <taxon>Stenotrophomonas maltophilia group</taxon>
    </lineage>
</organism>
<dbReference type="RefSeq" id="WP_099589700.1">
    <property type="nucleotide sequence ID" value="NZ_JBFCWN010000059.1"/>
</dbReference>
<comment type="caution">
    <text evidence="2">The sequence shown here is derived from an EMBL/GenBank/DDBJ whole genome shotgun (WGS) entry which is preliminary data.</text>
</comment>
<dbReference type="Proteomes" id="UP001214521">
    <property type="component" value="Unassembled WGS sequence"/>
</dbReference>
<dbReference type="GO" id="GO:0051999">
    <property type="term" value="P:mannosyl-inositol phosphorylceramide biosynthetic process"/>
    <property type="evidence" value="ECO:0007669"/>
    <property type="project" value="TreeGrafter"/>
</dbReference>
<dbReference type="GO" id="GO:0000030">
    <property type="term" value="F:mannosyltransferase activity"/>
    <property type="evidence" value="ECO:0007669"/>
    <property type="project" value="TreeGrafter"/>
</dbReference>
<dbReference type="GO" id="GO:0016020">
    <property type="term" value="C:membrane"/>
    <property type="evidence" value="ECO:0007669"/>
    <property type="project" value="GOC"/>
</dbReference>
<gene>
    <name evidence="2" type="ORF">QEK83_000052</name>
</gene>
<accession>A0AAI9C7L9</accession>
<proteinExistence type="predicted"/>
<reference evidence="2" key="1">
    <citation type="submission" date="2022-07" db="EMBL/GenBank/DDBJ databases">
        <authorList>
            <consortium name="Clinical and Environmental Microbiology Branch: Whole genome sequencing antimicrobial resistance pathogens in the healthcare setting"/>
        </authorList>
    </citation>
    <scope>NUCLEOTIDE SEQUENCE</scope>
    <source>
        <strain evidence="2">Stenotrophomonas_maltophilia_2021CK-00905</strain>
    </source>
</reference>
<dbReference type="AlphaFoldDB" id="A0AAI9C7L9"/>
<dbReference type="InterPro" id="IPR007577">
    <property type="entry name" value="GlycoTrfase_DXD_sugar-bd_CS"/>
</dbReference>
<dbReference type="PANTHER" id="PTHR32385:SF15">
    <property type="entry name" value="INOSITOL PHOSPHOCERAMIDE MANNOSYLTRANSFERASE 1"/>
    <property type="match status" value="1"/>
</dbReference>
<dbReference type="InterPro" id="IPR029044">
    <property type="entry name" value="Nucleotide-diphossugar_trans"/>
</dbReference>
<evidence type="ECO:0000256" key="1">
    <source>
        <dbReference type="ARBA" id="ARBA00022679"/>
    </source>
</evidence>
<protein>
    <recommendedName>
        <fullName evidence="4">Glycosyl transferase</fullName>
    </recommendedName>
</protein>
<evidence type="ECO:0000313" key="3">
    <source>
        <dbReference type="Proteomes" id="UP001214521"/>
    </source>
</evidence>
<sequence>MIPKIIHYCWFGGKPLPPLYQRCVDSWAEKLPDYRVVRWDETNTTFDTPFLQNCLRKQQWAFLSDYIRLRAIADQGGIYLDADIEVVKSFDPLLAHQCFLGMEAPARPTTGVIGSIADHWFPRACMRLIDERHAARKPYLIAPEVAMACVQAGEAGSIAVLSEEHFYPYNPYDASRPVKELMFSSITQDTFAIHHWGKSWRQSLVSRILKKLGF</sequence>
<dbReference type="InterPro" id="IPR051706">
    <property type="entry name" value="Glycosyltransferase_domain"/>
</dbReference>
<dbReference type="PANTHER" id="PTHR32385">
    <property type="entry name" value="MANNOSYL PHOSPHORYLINOSITOL CERAMIDE SYNTHASE"/>
    <property type="match status" value="1"/>
</dbReference>